<evidence type="ECO:0000313" key="3">
    <source>
        <dbReference type="Proteomes" id="UP001605036"/>
    </source>
</evidence>
<comment type="similarity">
    <text evidence="1">Belongs to the short-chain dehydrogenases/reductases (SDR) family.</text>
</comment>
<gene>
    <name evidence="2" type="ORF">R1flu_012668</name>
</gene>
<evidence type="ECO:0000313" key="2">
    <source>
        <dbReference type="EMBL" id="KAL2645081.1"/>
    </source>
</evidence>
<dbReference type="PRINTS" id="PR00080">
    <property type="entry name" value="SDRFAMILY"/>
</dbReference>
<dbReference type="InterPro" id="IPR055280">
    <property type="entry name" value="TIC32"/>
</dbReference>
<dbReference type="InterPro" id="IPR002347">
    <property type="entry name" value="SDR_fam"/>
</dbReference>
<dbReference type="SUPFAM" id="SSF51735">
    <property type="entry name" value="NAD(P)-binding Rossmann-fold domains"/>
    <property type="match status" value="1"/>
</dbReference>
<dbReference type="Pfam" id="PF00106">
    <property type="entry name" value="adh_short"/>
    <property type="match status" value="1"/>
</dbReference>
<dbReference type="PANTHER" id="PTHR48476">
    <property type="entry name" value="SHORT-CHAIN DEHYDROGENASE TIC 32, CHLOROPLASTIC-LIKE"/>
    <property type="match status" value="1"/>
</dbReference>
<evidence type="ECO:0000256" key="1">
    <source>
        <dbReference type="RuleBase" id="RU000363"/>
    </source>
</evidence>
<dbReference type="PRINTS" id="PR00081">
    <property type="entry name" value="GDHRDH"/>
</dbReference>
<name>A0ABD1ZBB0_9MARC</name>
<keyword evidence="3" id="KW-1185">Reference proteome</keyword>
<dbReference type="Gene3D" id="3.40.50.720">
    <property type="entry name" value="NAD(P)-binding Rossmann-like Domain"/>
    <property type="match status" value="1"/>
</dbReference>
<protein>
    <submittedName>
        <fullName evidence="2">Uncharacterized protein</fullName>
    </submittedName>
</protein>
<accession>A0ABD1ZBB0</accession>
<dbReference type="InterPro" id="IPR036291">
    <property type="entry name" value="NAD(P)-bd_dom_sf"/>
</dbReference>
<dbReference type="EMBL" id="JBHFFA010000002">
    <property type="protein sequence ID" value="KAL2645081.1"/>
    <property type="molecule type" value="Genomic_DNA"/>
</dbReference>
<dbReference type="PANTHER" id="PTHR48476:SF1">
    <property type="entry name" value="SHORT-CHAIN DEHYDROGENASE TIC 32, CHLOROPLASTIC-LIKE"/>
    <property type="match status" value="1"/>
</dbReference>
<dbReference type="AlphaFoldDB" id="A0ABD1ZBB0"/>
<reference evidence="2 3" key="1">
    <citation type="submission" date="2024-09" db="EMBL/GenBank/DDBJ databases">
        <title>Chromosome-scale assembly of Riccia fluitans.</title>
        <authorList>
            <person name="Paukszto L."/>
            <person name="Sawicki J."/>
            <person name="Karawczyk K."/>
            <person name="Piernik-Szablinska J."/>
            <person name="Szczecinska M."/>
            <person name="Mazdziarz M."/>
        </authorList>
    </citation>
    <scope>NUCLEOTIDE SEQUENCE [LARGE SCALE GENOMIC DNA]</scope>
    <source>
        <strain evidence="2">Rf_01</strain>
        <tissue evidence="2">Aerial parts of the thallus</tissue>
    </source>
</reference>
<proteinExistence type="inferred from homology"/>
<comment type="caution">
    <text evidence="2">The sequence shown here is derived from an EMBL/GenBank/DDBJ whole genome shotgun (WGS) entry which is preliminary data.</text>
</comment>
<sequence length="323" mass="35446">MAWSWFRKKDSEGVFGASSTAEDVTAGVDARELVAIVTGGTSGLGLETVKIIALRGARVFLAARNLERAVEVREEILGKLPAAKIDLLQIDLSSISSVWRAAGEFLSLNLPLNLLINNAGMTTDKFRLTEDGIEEQFATNYLGTFLLTQLLLEKMKVTASECGREGRIVNLSSMAHKSPYKNGIEFNTVKASEGYNWLASYGQSKLAVVLHANELSRRLREEEGEANVTINSVDPGAIGTNLLREVGTAINLFSAVYVRLLGKDIPRGAATPCYVALNPAVKGISGKYFEDCKKTAYKLIQTRHVKFTRPFFYQLLYSRREGG</sequence>
<organism evidence="2 3">
    <name type="scientific">Riccia fluitans</name>
    <dbReference type="NCBI Taxonomy" id="41844"/>
    <lineage>
        <taxon>Eukaryota</taxon>
        <taxon>Viridiplantae</taxon>
        <taxon>Streptophyta</taxon>
        <taxon>Embryophyta</taxon>
        <taxon>Marchantiophyta</taxon>
        <taxon>Marchantiopsida</taxon>
        <taxon>Marchantiidae</taxon>
        <taxon>Marchantiales</taxon>
        <taxon>Ricciaceae</taxon>
        <taxon>Riccia</taxon>
    </lineage>
</organism>
<dbReference type="Proteomes" id="UP001605036">
    <property type="component" value="Unassembled WGS sequence"/>
</dbReference>